<reference evidence="1" key="2">
    <citation type="submission" date="2021-08" db="EMBL/GenBank/DDBJ databases">
        <authorList>
            <person name="Tani A."/>
            <person name="Ola A."/>
            <person name="Ogura Y."/>
            <person name="Katsura K."/>
            <person name="Hayashi T."/>
        </authorList>
    </citation>
    <scope>NUCLEOTIDE SEQUENCE</scope>
    <source>
        <strain evidence="1">NBRC 15686</strain>
    </source>
</reference>
<sequence>MLYVAKLAQAANGLGRSVSQTIINENWQITLSAAVMMVAGYQMMLKAKKSV</sequence>
<proteinExistence type="predicted"/>
<protein>
    <submittedName>
        <fullName evidence="1">Uncharacterized protein</fullName>
    </submittedName>
</protein>
<dbReference type="EMBL" id="BPRC01000002">
    <property type="protein sequence ID" value="GJE63843.1"/>
    <property type="molecule type" value="Genomic_DNA"/>
</dbReference>
<evidence type="ECO:0000313" key="2">
    <source>
        <dbReference type="Proteomes" id="UP001055039"/>
    </source>
</evidence>
<evidence type="ECO:0000313" key="1">
    <source>
        <dbReference type="EMBL" id="GJE63843.1"/>
    </source>
</evidence>
<dbReference type="Proteomes" id="UP001055039">
    <property type="component" value="Unassembled WGS sequence"/>
</dbReference>
<accession>A0ABQ4UA03</accession>
<reference evidence="1" key="1">
    <citation type="journal article" date="2021" name="Front. Microbiol.">
        <title>Comprehensive Comparative Genomics and Phenotyping of Methylobacterium Species.</title>
        <authorList>
            <person name="Alessa O."/>
            <person name="Ogura Y."/>
            <person name="Fujitani Y."/>
            <person name="Takami H."/>
            <person name="Hayashi T."/>
            <person name="Sahin N."/>
            <person name="Tani A."/>
        </authorList>
    </citation>
    <scope>NUCLEOTIDE SEQUENCE</scope>
    <source>
        <strain evidence="1">NBRC 15686</strain>
    </source>
</reference>
<gene>
    <name evidence="1" type="ORF">LNAOJCKE_1041</name>
</gene>
<comment type="caution">
    <text evidence="1">The sequence shown here is derived from an EMBL/GenBank/DDBJ whole genome shotgun (WGS) entry which is preliminary data.</text>
</comment>
<name>A0ABQ4UA03_9HYPH</name>
<keyword evidence="2" id="KW-1185">Reference proteome</keyword>
<organism evidence="1 2">
    <name type="scientific">Methylorubrum aminovorans</name>
    <dbReference type="NCBI Taxonomy" id="269069"/>
    <lineage>
        <taxon>Bacteria</taxon>
        <taxon>Pseudomonadati</taxon>
        <taxon>Pseudomonadota</taxon>
        <taxon>Alphaproteobacteria</taxon>
        <taxon>Hyphomicrobiales</taxon>
        <taxon>Methylobacteriaceae</taxon>
        <taxon>Methylorubrum</taxon>
    </lineage>
</organism>